<evidence type="ECO:0000256" key="6">
    <source>
        <dbReference type="SAM" id="Phobius"/>
    </source>
</evidence>
<dbReference type="OrthoDB" id="9804822at2"/>
<proteinExistence type="predicted"/>
<dbReference type="InterPro" id="IPR001123">
    <property type="entry name" value="LeuE-type"/>
</dbReference>
<feature type="transmembrane region" description="Helical" evidence="6">
    <location>
        <begin position="72"/>
        <end position="92"/>
    </location>
</feature>
<keyword evidence="8" id="KW-1185">Reference proteome</keyword>
<dbReference type="Pfam" id="PF01810">
    <property type="entry name" value="LysE"/>
    <property type="match status" value="1"/>
</dbReference>
<feature type="transmembrane region" description="Helical" evidence="6">
    <location>
        <begin position="6"/>
        <end position="29"/>
    </location>
</feature>
<keyword evidence="4 6" id="KW-1133">Transmembrane helix</keyword>
<keyword evidence="2" id="KW-1003">Cell membrane</keyword>
<evidence type="ECO:0000313" key="8">
    <source>
        <dbReference type="Proteomes" id="UP000202440"/>
    </source>
</evidence>
<organism evidence="7 8">
    <name type="scientific">Bacterioplanes sanyensis</name>
    <dbReference type="NCBI Taxonomy" id="1249553"/>
    <lineage>
        <taxon>Bacteria</taxon>
        <taxon>Pseudomonadati</taxon>
        <taxon>Pseudomonadota</taxon>
        <taxon>Gammaproteobacteria</taxon>
        <taxon>Oceanospirillales</taxon>
        <taxon>Oceanospirillaceae</taxon>
        <taxon>Bacterioplanes</taxon>
    </lineage>
</organism>
<dbReference type="PANTHER" id="PTHR30086">
    <property type="entry name" value="ARGININE EXPORTER PROTEIN ARGO"/>
    <property type="match status" value="1"/>
</dbReference>
<reference evidence="7 8" key="1">
    <citation type="submission" date="2017-07" db="EMBL/GenBank/DDBJ databases">
        <title>Annotated genome sequence of Bacterioplanes sanyensis isolated from Red Sea.</title>
        <authorList>
            <person name="Rehman Z.U."/>
        </authorList>
    </citation>
    <scope>NUCLEOTIDE SEQUENCE [LARGE SCALE GENOMIC DNA]</scope>
    <source>
        <strain evidence="7 8">NV9</strain>
    </source>
</reference>
<protein>
    <submittedName>
        <fullName evidence="7">Threonine transporter</fullName>
    </submittedName>
</protein>
<sequence>MNELTLLLTLATIHTIGLISPGPDFALVVQNVARYGRATGVYIACGLALGIGLHTIFSLTGVSFVIQQHETLFMLVQLAGGSYLLYLGLSALRSTYLSWHQPAAAPTQASTEQITSPHMALVKGLVTNLLNPKALVFFVSLVSTLVPASVSWWFKGTAALMLFALSLAWFSLLACWLSSSSMQQRLQRASRYIDAVCGTVFSVLGGSIVLSRVLG</sequence>
<dbReference type="GO" id="GO:0015171">
    <property type="term" value="F:amino acid transmembrane transporter activity"/>
    <property type="evidence" value="ECO:0007669"/>
    <property type="project" value="TreeGrafter"/>
</dbReference>
<feature type="transmembrane region" description="Helical" evidence="6">
    <location>
        <begin position="192"/>
        <end position="214"/>
    </location>
</feature>
<dbReference type="KEGG" id="bsan:CHH28_08970"/>
<keyword evidence="5 6" id="KW-0472">Membrane</keyword>
<comment type="subcellular location">
    <subcellularLocation>
        <location evidence="1">Cell membrane</location>
        <topology evidence="1">Multi-pass membrane protein</topology>
    </subcellularLocation>
</comment>
<accession>A0A222FKQ6</accession>
<dbReference type="RefSeq" id="WP_094059989.1">
    <property type="nucleotide sequence ID" value="NZ_CP022530.1"/>
</dbReference>
<dbReference type="AlphaFoldDB" id="A0A222FKQ6"/>
<evidence type="ECO:0000256" key="4">
    <source>
        <dbReference type="ARBA" id="ARBA00022989"/>
    </source>
</evidence>
<keyword evidence="3 6" id="KW-0812">Transmembrane</keyword>
<dbReference type="PIRSF" id="PIRSF006324">
    <property type="entry name" value="LeuE"/>
    <property type="match status" value="1"/>
</dbReference>
<evidence type="ECO:0000256" key="1">
    <source>
        <dbReference type="ARBA" id="ARBA00004651"/>
    </source>
</evidence>
<feature type="transmembrane region" description="Helical" evidence="6">
    <location>
        <begin position="160"/>
        <end position="180"/>
    </location>
</feature>
<evidence type="ECO:0000256" key="2">
    <source>
        <dbReference type="ARBA" id="ARBA00022475"/>
    </source>
</evidence>
<dbReference type="PANTHER" id="PTHR30086:SF17">
    <property type="entry name" value="LYSE FAMILY TRANSLOCATOR"/>
    <property type="match status" value="1"/>
</dbReference>
<name>A0A222FKQ6_9GAMM</name>
<feature type="transmembrane region" description="Helical" evidence="6">
    <location>
        <begin position="134"/>
        <end position="154"/>
    </location>
</feature>
<dbReference type="GO" id="GO:0005886">
    <property type="term" value="C:plasma membrane"/>
    <property type="evidence" value="ECO:0007669"/>
    <property type="project" value="UniProtKB-SubCell"/>
</dbReference>
<dbReference type="EMBL" id="CP022530">
    <property type="protein sequence ID" value="ASP38803.1"/>
    <property type="molecule type" value="Genomic_DNA"/>
</dbReference>
<evidence type="ECO:0000256" key="3">
    <source>
        <dbReference type="ARBA" id="ARBA00022692"/>
    </source>
</evidence>
<dbReference type="Proteomes" id="UP000202440">
    <property type="component" value="Chromosome"/>
</dbReference>
<evidence type="ECO:0000313" key="7">
    <source>
        <dbReference type="EMBL" id="ASP38803.1"/>
    </source>
</evidence>
<feature type="transmembrane region" description="Helical" evidence="6">
    <location>
        <begin position="41"/>
        <end position="66"/>
    </location>
</feature>
<evidence type="ECO:0000256" key="5">
    <source>
        <dbReference type="ARBA" id="ARBA00023136"/>
    </source>
</evidence>
<gene>
    <name evidence="7" type="ORF">CHH28_08970</name>
</gene>